<dbReference type="KEGG" id="ahg:AHOG_17865"/>
<evidence type="ECO:0000313" key="3">
    <source>
        <dbReference type="Proteomes" id="UP000204221"/>
    </source>
</evidence>
<gene>
    <name evidence="2" type="ORF">AHOG_17865</name>
</gene>
<evidence type="ECO:0000313" key="2">
    <source>
        <dbReference type="EMBL" id="ASO21198.1"/>
    </source>
</evidence>
<organism evidence="2 3">
    <name type="scientific">Actinoalloteichus hoggarensis</name>
    <dbReference type="NCBI Taxonomy" id="1470176"/>
    <lineage>
        <taxon>Bacteria</taxon>
        <taxon>Bacillati</taxon>
        <taxon>Actinomycetota</taxon>
        <taxon>Actinomycetes</taxon>
        <taxon>Pseudonocardiales</taxon>
        <taxon>Pseudonocardiaceae</taxon>
        <taxon>Actinoalloteichus</taxon>
    </lineage>
</organism>
<dbReference type="PROSITE" id="PS50966">
    <property type="entry name" value="ZF_SWIM"/>
    <property type="match status" value="1"/>
</dbReference>
<reference evidence="2 3" key="1">
    <citation type="submission" date="2017-07" db="EMBL/GenBank/DDBJ databases">
        <title>Complete genome sequence of Actinoalloteichus hoggarensis DSM 45943, type strain of Actinoalloteichus hoggarensis.</title>
        <authorList>
            <person name="Ruckert C."/>
            <person name="Nouioui I."/>
            <person name="Willmese J."/>
            <person name="van Wezel G."/>
            <person name="Klenk H.-P."/>
            <person name="Kalinowski J."/>
            <person name="Zotchev S.B."/>
        </authorList>
    </citation>
    <scope>NUCLEOTIDE SEQUENCE [LARGE SCALE GENOMIC DNA]</scope>
    <source>
        <strain evidence="2 3">DSM 45943</strain>
    </source>
</reference>
<sequence length="735" mass="76256">MTRRDLLALTTEALISLANRGLVKRAAKDLDAGVVPEVTLDADGTVHARFPDGVATALPVGAGLDAARCTCASASICRHRIGLVLAYQRQTRTGTAEEAAQADESAAGRSGPPPEPADAESGDPPVAEGRGVRSRPPETSAEARAAGSASAGAAGAEAAAAVRAGAGSVMTGAAATTGAAPASPPWSPGDVDDEALREVVGARAMTTARRLYKAGYPARVCRAGGADAVPRVELSSCTVRFLVPGELAYAHTDAGGASRGEFVVLAVWAFRAADEHGLTGDDVRLDVGGDVTDTATSGIEPALPSADQLIVDGVMHAGPTFVAELRRTAAILAGRELHWPAAAVIELAEQLTAYAERSAHHRASRVAELLVELHARHRAVVNAGASPRSRVLGTGEPARTALRRVRLTSLGARITGTAAERTVEVFLAHVDSGTVLVLRRRYATTGEGRPTGHELAARRIAGTSLRSLAAADIVSESASRTAGRLLQITDGRVARTTVLPLGTAWERLPEPLLVTDFAAAALARAELPPRLIRPRVEAEDVHVIRAAAVVDVGYHPGDQRLDAVIADAAGDTMTVSARHRAAAPGALDALAEALHRHDGESLLLSGLLSRDRGRLVLDPIAVLSGQTLLVPDLAPGIGDAALAAARDERATPLDSALETALSLLAEAAHRGVRHPSPGMHRRVRESAHELRRVGLRTAAALTEAFAATLETEDLSSRAEAWLAAQLQLLVTAESR</sequence>
<dbReference type="Proteomes" id="UP000204221">
    <property type="component" value="Chromosome"/>
</dbReference>
<dbReference type="InterPro" id="IPR007527">
    <property type="entry name" value="Znf_SWIM"/>
</dbReference>
<feature type="compositionally biased region" description="Low complexity" evidence="1">
    <location>
        <begin position="96"/>
        <end position="107"/>
    </location>
</feature>
<keyword evidence="3" id="KW-1185">Reference proteome</keyword>
<evidence type="ECO:0000256" key="1">
    <source>
        <dbReference type="SAM" id="MobiDB-lite"/>
    </source>
</evidence>
<dbReference type="OrthoDB" id="242553at2"/>
<dbReference type="GO" id="GO:0008270">
    <property type="term" value="F:zinc ion binding"/>
    <property type="evidence" value="ECO:0007669"/>
    <property type="project" value="InterPro"/>
</dbReference>
<protein>
    <submittedName>
        <fullName evidence="2">Uncharacterized protein</fullName>
    </submittedName>
</protein>
<name>A0A221W5S5_9PSEU</name>
<dbReference type="AlphaFoldDB" id="A0A221W5S5"/>
<feature type="region of interest" description="Disordered" evidence="1">
    <location>
        <begin position="94"/>
        <end position="148"/>
    </location>
</feature>
<proteinExistence type="predicted"/>
<dbReference type="EMBL" id="CP022521">
    <property type="protein sequence ID" value="ASO21198.1"/>
    <property type="molecule type" value="Genomic_DNA"/>
</dbReference>
<accession>A0A221W5S5</accession>
<dbReference type="RefSeq" id="WP_093942405.1">
    <property type="nucleotide sequence ID" value="NZ_CP022521.1"/>
</dbReference>